<accession>A0AA37HW89</accession>
<comment type="caution">
    <text evidence="3">The sequence shown here is derived from an EMBL/GenBank/DDBJ whole genome shotgun (WGS) entry which is preliminary data.</text>
</comment>
<feature type="signal peptide" evidence="2">
    <location>
        <begin position="1"/>
        <end position="21"/>
    </location>
</feature>
<evidence type="ECO:0000313" key="4">
    <source>
        <dbReference type="Proteomes" id="UP000887043"/>
    </source>
</evidence>
<dbReference type="Pfam" id="PF16068">
    <property type="entry name" value="DUF4810"/>
    <property type="match status" value="1"/>
</dbReference>
<keyword evidence="1" id="KW-0802">TPR repeat</keyword>
<keyword evidence="2" id="KW-0732">Signal</keyword>
<feature type="repeat" description="TPR" evidence="1">
    <location>
        <begin position="71"/>
        <end position="104"/>
    </location>
</feature>
<evidence type="ECO:0000313" key="3">
    <source>
        <dbReference type="EMBL" id="GJG26822.1"/>
    </source>
</evidence>
<organism evidence="3 4">
    <name type="scientific">Segatella bryantii</name>
    <name type="common">Prevotella bryantii</name>
    <dbReference type="NCBI Taxonomy" id="77095"/>
    <lineage>
        <taxon>Bacteria</taxon>
        <taxon>Pseudomonadati</taxon>
        <taxon>Bacteroidota</taxon>
        <taxon>Bacteroidia</taxon>
        <taxon>Bacteroidales</taxon>
        <taxon>Prevotellaceae</taxon>
        <taxon>Segatella</taxon>
    </lineage>
</organism>
<dbReference type="PROSITE" id="PS50005">
    <property type="entry name" value="TPR"/>
    <property type="match status" value="1"/>
</dbReference>
<dbReference type="RefSeq" id="WP_006282643.1">
    <property type="nucleotide sequence ID" value="NZ_BPTR01000001.1"/>
</dbReference>
<evidence type="ECO:0008006" key="5">
    <source>
        <dbReference type="Google" id="ProtNLM"/>
    </source>
</evidence>
<dbReference type="PROSITE" id="PS51257">
    <property type="entry name" value="PROKAR_LIPOPROTEIN"/>
    <property type="match status" value="1"/>
</dbReference>
<protein>
    <recommendedName>
        <fullName evidence="5">DUF4810 domain-containing protein</fullName>
    </recommendedName>
</protein>
<name>A0AA37HW89_SEGBR</name>
<gene>
    <name evidence="3" type="ORF">PRRU23_05220</name>
</gene>
<sequence length="117" mass="13660">MKRIIYIGVIAIMALSGTSCTTTQTLYSWYDYADVSYEYNKKPTEELKMKVLEQYKKITDKQKGVRGVVPPGMYAEYGYLLYKTGKKQEGIDFLKKEISLYPESEKYISRIIKQLEK</sequence>
<evidence type="ECO:0000256" key="1">
    <source>
        <dbReference type="PROSITE-ProRule" id="PRU00339"/>
    </source>
</evidence>
<dbReference type="AlphaFoldDB" id="A0AA37HW89"/>
<proteinExistence type="predicted"/>
<dbReference type="InterPro" id="IPR014508">
    <property type="entry name" value="UCP020555_TPR-like"/>
</dbReference>
<feature type="chain" id="PRO_5041223165" description="DUF4810 domain-containing protein" evidence="2">
    <location>
        <begin position="22"/>
        <end position="117"/>
    </location>
</feature>
<dbReference type="InterPro" id="IPR019734">
    <property type="entry name" value="TPR_rpt"/>
</dbReference>
<evidence type="ECO:0000256" key="2">
    <source>
        <dbReference type="SAM" id="SignalP"/>
    </source>
</evidence>
<dbReference type="Proteomes" id="UP000887043">
    <property type="component" value="Unassembled WGS sequence"/>
</dbReference>
<dbReference type="EMBL" id="BPTR01000001">
    <property type="protein sequence ID" value="GJG26822.1"/>
    <property type="molecule type" value="Genomic_DNA"/>
</dbReference>
<reference evidence="3" key="1">
    <citation type="submission" date="2021-08" db="EMBL/GenBank/DDBJ databases">
        <title>Prevotella lacticifex sp. nov., isolated from rumen of cow.</title>
        <authorList>
            <person name="Shinkai T."/>
            <person name="Ikeyama N."/>
            <person name="Kumagai M."/>
            <person name="Ohmori H."/>
            <person name="Sakamoto M."/>
            <person name="Ohkuma M."/>
            <person name="Mitsumori M."/>
        </authorList>
    </citation>
    <scope>NUCLEOTIDE SEQUENCE</scope>
    <source>
        <strain evidence="3">DSM 11371</strain>
    </source>
</reference>